<gene>
    <name evidence="3" type="ORF">QNH24_19660</name>
</gene>
<dbReference type="Proteomes" id="UP001178322">
    <property type="component" value="Chromosome"/>
</dbReference>
<dbReference type="RefSeq" id="WP_283869184.1">
    <property type="nucleotide sequence ID" value="NZ_CP126101.1"/>
</dbReference>
<feature type="chain" id="PRO_5043343317" evidence="2">
    <location>
        <begin position="25"/>
        <end position="613"/>
    </location>
</feature>
<reference evidence="3" key="1">
    <citation type="submission" date="2023-05" db="EMBL/GenBank/DDBJ databases">
        <title>Comparative genomics of Bacillaceae isolates and their secondary metabolite potential.</title>
        <authorList>
            <person name="Song L."/>
            <person name="Nielsen L.J."/>
            <person name="Mohite O."/>
            <person name="Xu X."/>
            <person name="Weber T."/>
            <person name="Kovacs A.T."/>
        </authorList>
    </citation>
    <scope>NUCLEOTIDE SEQUENCE</scope>
    <source>
        <strain evidence="3">LY1</strain>
    </source>
</reference>
<keyword evidence="2" id="KW-0732">Signal</keyword>
<sequence>MRKLPLVIIFCLICSLILPPSALGANTEYDHAALMEYEGYGQAIYETLVEETAYITGQYTNNKEYVNKSVDQLKDYAKFWWGEAKELNHASLQDVVSAGGGYFLTIGDWFKKTFGDYGDKYYPPIYNDLSKYVVVSDKCPSQMTRCSEFRVKFGYVLVINGTTKIRYDDGVVAFDYLVSGRADNSGFGRFIITAGSRYFYDGDTINFSPSTYSFFEQNQLGYEYYRGDFGKVIPIMNLFGVSAHFETDDSVVIIDDKPNDDFDRFKKYVDEKLDKIATPQPKPYLVCPNGTKIQMSVSGSTFLNSDGTVTVVNKDGTAQVDNVTCQLGWEKPEVKYIDDRAVIQTPDGKWQDAETGKAIVEKEPEPEKPTEPSNPSCNDSDNMEVDSGQCEGVPYFGSKLEFIFGNATGNKNHIDRSLAMELQLNNIGIFDDAKGKKLVLDNLSNTFDDPTSIRETLDNGRVVRTSVLKGPNGDLKVESVWDKEKLISVKLGEDVVKEPEDGTVWEYINITQPFYDGTKIPKSFELEADGEKFWVHPNGTKHMVEYITRDATTHGMPINSQTLLTSFHNSVKGAVKEGIKYEEIMNIGNWELIFSKPREDGLLPVIKHAVYMP</sequence>
<feature type="region of interest" description="Disordered" evidence="1">
    <location>
        <begin position="360"/>
        <end position="385"/>
    </location>
</feature>
<evidence type="ECO:0000256" key="2">
    <source>
        <dbReference type="SAM" id="SignalP"/>
    </source>
</evidence>
<evidence type="ECO:0000313" key="4">
    <source>
        <dbReference type="Proteomes" id="UP001178322"/>
    </source>
</evidence>
<name>A0AAX3WUV6_9BACI</name>
<proteinExistence type="predicted"/>
<dbReference type="EMBL" id="CP126101">
    <property type="protein sequence ID" value="WHY50523.1"/>
    <property type="molecule type" value="Genomic_DNA"/>
</dbReference>
<organism evidence="3 4">
    <name type="scientific">Lysinibacillus pakistanensis</name>
    <dbReference type="NCBI Taxonomy" id="759811"/>
    <lineage>
        <taxon>Bacteria</taxon>
        <taxon>Bacillati</taxon>
        <taxon>Bacillota</taxon>
        <taxon>Bacilli</taxon>
        <taxon>Bacillales</taxon>
        <taxon>Bacillaceae</taxon>
        <taxon>Lysinibacillus</taxon>
    </lineage>
</organism>
<evidence type="ECO:0000256" key="1">
    <source>
        <dbReference type="SAM" id="MobiDB-lite"/>
    </source>
</evidence>
<accession>A0AAX3WUV6</accession>
<dbReference type="AlphaFoldDB" id="A0AAX3WUV6"/>
<protein>
    <submittedName>
        <fullName evidence="3">Uncharacterized protein</fullName>
    </submittedName>
</protein>
<feature type="signal peptide" evidence="2">
    <location>
        <begin position="1"/>
        <end position="24"/>
    </location>
</feature>
<evidence type="ECO:0000313" key="3">
    <source>
        <dbReference type="EMBL" id="WHY50523.1"/>
    </source>
</evidence>
<feature type="compositionally biased region" description="Basic and acidic residues" evidence="1">
    <location>
        <begin position="360"/>
        <end position="370"/>
    </location>
</feature>